<dbReference type="InterPro" id="IPR019734">
    <property type="entry name" value="TPR_rpt"/>
</dbReference>
<dbReference type="RefSeq" id="WP_203657979.1">
    <property type="nucleotide sequence ID" value="NZ_BAAAZM010000028.1"/>
</dbReference>
<dbReference type="Gene3D" id="1.25.40.10">
    <property type="entry name" value="Tetratricopeptide repeat domain"/>
    <property type="match status" value="1"/>
</dbReference>
<evidence type="ECO:0008006" key="5">
    <source>
        <dbReference type="Google" id="ProtNLM"/>
    </source>
</evidence>
<reference evidence="3" key="1">
    <citation type="submission" date="2021-01" db="EMBL/GenBank/DDBJ databases">
        <title>Whole genome shotgun sequence of Actinocatenispora rupis NBRC 107355.</title>
        <authorList>
            <person name="Komaki H."/>
            <person name="Tamura T."/>
        </authorList>
    </citation>
    <scope>NUCLEOTIDE SEQUENCE</scope>
    <source>
        <strain evidence="3">NBRC 107355</strain>
    </source>
</reference>
<feature type="repeat" description="TPR" evidence="1">
    <location>
        <begin position="166"/>
        <end position="199"/>
    </location>
</feature>
<organism evidence="3 4">
    <name type="scientific">Actinocatenispora rupis</name>
    <dbReference type="NCBI Taxonomy" id="519421"/>
    <lineage>
        <taxon>Bacteria</taxon>
        <taxon>Bacillati</taxon>
        <taxon>Actinomycetota</taxon>
        <taxon>Actinomycetes</taxon>
        <taxon>Micromonosporales</taxon>
        <taxon>Micromonosporaceae</taxon>
        <taxon>Actinocatenispora</taxon>
    </lineage>
</organism>
<gene>
    <name evidence="3" type="ORF">Aru02nite_28650</name>
</gene>
<feature type="compositionally biased region" description="Acidic residues" evidence="2">
    <location>
        <begin position="216"/>
        <end position="231"/>
    </location>
</feature>
<sequence>MAANELDREVRAELRSLSKTSADTVSRRLVASGELLNVDPELALRHAMAARKIASRIAAVREAVGLAAYQCGQWQLAISELRAFQRMTGRRTHMAVMADAERGLGRPERAVDMFRHTDRKSVAPAEWIELLIVAAGARRDMGQHAAAVTMLQIPALEVNGTEAWRPRLRYAYADSLVEAGRIEEAYRWFARTIELDPQGDTDAVDRLLALEGVVIEGDDLPDDTDDEDEAEQPAGRSRSTGSYDGARDRRPVDDVDDAAPAESAEVSGSDRAESRDDDSADDHAVASATRVGADSDEVGPGARTGGDSDEVGAEARTGGGSDEVGAEARIDGGSDEVGLEARVGGDSDEDGVGSGARVDGADADGSGGAAGEGRPEGGR</sequence>
<evidence type="ECO:0000313" key="4">
    <source>
        <dbReference type="Proteomes" id="UP000612808"/>
    </source>
</evidence>
<dbReference type="InterPro" id="IPR011990">
    <property type="entry name" value="TPR-like_helical_dom_sf"/>
</dbReference>
<dbReference type="PROSITE" id="PS50005">
    <property type="entry name" value="TPR"/>
    <property type="match status" value="1"/>
</dbReference>
<protein>
    <recommendedName>
        <fullName evidence="5">Tetratrico peptide repeat-containing protein</fullName>
    </recommendedName>
</protein>
<evidence type="ECO:0000313" key="3">
    <source>
        <dbReference type="EMBL" id="GID11976.1"/>
    </source>
</evidence>
<keyword evidence="1" id="KW-0802">TPR repeat</keyword>
<evidence type="ECO:0000256" key="1">
    <source>
        <dbReference type="PROSITE-ProRule" id="PRU00339"/>
    </source>
</evidence>
<accession>A0A8J3NAD0</accession>
<dbReference type="AlphaFoldDB" id="A0A8J3NAD0"/>
<dbReference type="EMBL" id="BOMB01000016">
    <property type="protein sequence ID" value="GID11976.1"/>
    <property type="molecule type" value="Genomic_DNA"/>
</dbReference>
<dbReference type="Proteomes" id="UP000612808">
    <property type="component" value="Unassembled WGS sequence"/>
</dbReference>
<evidence type="ECO:0000256" key="2">
    <source>
        <dbReference type="SAM" id="MobiDB-lite"/>
    </source>
</evidence>
<name>A0A8J3NAD0_9ACTN</name>
<dbReference type="SUPFAM" id="SSF48452">
    <property type="entry name" value="TPR-like"/>
    <property type="match status" value="1"/>
</dbReference>
<comment type="caution">
    <text evidence="3">The sequence shown here is derived from an EMBL/GenBank/DDBJ whole genome shotgun (WGS) entry which is preliminary data.</text>
</comment>
<keyword evidence="4" id="KW-1185">Reference proteome</keyword>
<feature type="region of interest" description="Disordered" evidence="2">
    <location>
        <begin position="215"/>
        <end position="379"/>
    </location>
</feature>
<proteinExistence type="predicted"/>